<evidence type="ECO:0000259" key="6">
    <source>
        <dbReference type="Pfam" id="PF04542"/>
    </source>
</evidence>
<dbReference type="InterPro" id="IPR013325">
    <property type="entry name" value="RNA_pol_sigma_r2"/>
</dbReference>
<keyword evidence="3" id="KW-0731">Sigma factor</keyword>
<sequence>MATKIHHSEQVLFEANYPRVFRSVYLYCNSYSLAEEATQEAFYLACKNLHQLRNKSSFPAWVTSIAINVIKKEFNNQKKVSYADFEKVTHEIACSSNDYETVELKDEVRQMLNSLDDSHREVLILRYMFGLSLSEISDMKDLSTGTVKSRLFRAREKLRKFATAGGGAKQ</sequence>
<dbReference type="SUPFAM" id="SSF88659">
    <property type="entry name" value="Sigma3 and sigma4 domains of RNA polymerase sigma factors"/>
    <property type="match status" value="1"/>
</dbReference>
<dbReference type="GO" id="GO:0016987">
    <property type="term" value="F:sigma factor activity"/>
    <property type="evidence" value="ECO:0007669"/>
    <property type="project" value="UniProtKB-KW"/>
</dbReference>
<dbReference type="InterPro" id="IPR013324">
    <property type="entry name" value="RNA_pol_sigma_r3/r4-like"/>
</dbReference>
<dbReference type="GO" id="GO:0006352">
    <property type="term" value="P:DNA-templated transcription initiation"/>
    <property type="evidence" value="ECO:0007669"/>
    <property type="project" value="InterPro"/>
</dbReference>
<comment type="caution">
    <text evidence="8">The sequence shown here is derived from an EMBL/GenBank/DDBJ whole genome shotgun (WGS) entry which is preliminary data.</text>
</comment>
<dbReference type="Pfam" id="PF08281">
    <property type="entry name" value="Sigma70_r4_2"/>
    <property type="match status" value="1"/>
</dbReference>
<evidence type="ECO:0000256" key="2">
    <source>
        <dbReference type="ARBA" id="ARBA00023015"/>
    </source>
</evidence>
<keyword evidence="4" id="KW-0238">DNA-binding</keyword>
<keyword evidence="9" id="KW-1185">Reference proteome</keyword>
<protein>
    <submittedName>
        <fullName evidence="8">RNA polymerase, sigma-24 subunit, ECF subfamily</fullName>
    </submittedName>
</protein>
<dbReference type="Gene3D" id="1.10.1740.10">
    <property type="match status" value="1"/>
</dbReference>
<evidence type="ECO:0000259" key="7">
    <source>
        <dbReference type="Pfam" id="PF08281"/>
    </source>
</evidence>
<dbReference type="InterPro" id="IPR007627">
    <property type="entry name" value="RNA_pol_sigma70_r2"/>
</dbReference>
<gene>
    <name evidence="8" type="ORF">DealDRAFT_2136</name>
</gene>
<dbReference type="NCBIfam" id="TIGR02937">
    <property type="entry name" value="sigma70-ECF"/>
    <property type="match status" value="1"/>
</dbReference>
<accession>C0GI27</accession>
<dbReference type="OrthoDB" id="9782703at2"/>
<dbReference type="PANTHER" id="PTHR43133">
    <property type="entry name" value="RNA POLYMERASE ECF-TYPE SIGMA FACTO"/>
    <property type="match status" value="1"/>
</dbReference>
<evidence type="ECO:0000256" key="3">
    <source>
        <dbReference type="ARBA" id="ARBA00023082"/>
    </source>
</evidence>
<feature type="domain" description="RNA polymerase sigma factor 70 region 4 type 2" evidence="7">
    <location>
        <begin position="106"/>
        <end position="158"/>
    </location>
</feature>
<dbReference type="SUPFAM" id="SSF88946">
    <property type="entry name" value="Sigma2 domain of RNA polymerase sigma factors"/>
    <property type="match status" value="1"/>
</dbReference>
<reference evidence="8 9" key="1">
    <citation type="submission" date="2009-02" db="EMBL/GenBank/DDBJ databases">
        <title>Sequencing of the draft genome and assembly of Dethiobacter alkaliphilus AHT 1.</title>
        <authorList>
            <consortium name="US DOE Joint Genome Institute (JGI-PGF)"/>
            <person name="Lucas S."/>
            <person name="Copeland A."/>
            <person name="Lapidus A."/>
            <person name="Glavina del Rio T."/>
            <person name="Dalin E."/>
            <person name="Tice H."/>
            <person name="Bruce D."/>
            <person name="Goodwin L."/>
            <person name="Pitluck S."/>
            <person name="Larimer F."/>
            <person name="Land M.L."/>
            <person name="Hauser L."/>
            <person name="Muyzer G."/>
        </authorList>
    </citation>
    <scope>NUCLEOTIDE SEQUENCE [LARGE SCALE GENOMIC DNA]</scope>
    <source>
        <strain evidence="8 9">AHT 1</strain>
    </source>
</reference>
<dbReference type="Pfam" id="PF04542">
    <property type="entry name" value="Sigma70_r2"/>
    <property type="match status" value="1"/>
</dbReference>
<comment type="similarity">
    <text evidence="1">Belongs to the sigma-70 factor family. ECF subfamily.</text>
</comment>
<evidence type="ECO:0000256" key="5">
    <source>
        <dbReference type="ARBA" id="ARBA00023163"/>
    </source>
</evidence>
<dbReference type="Gene3D" id="1.10.10.10">
    <property type="entry name" value="Winged helix-like DNA-binding domain superfamily/Winged helix DNA-binding domain"/>
    <property type="match status" value="1"/>
</dbReference>
<evidence type="ECO:0000256" key="1">
    <source>
        <dbReference type="ARBA" id="ARBA00010641"/>
    </source>
</evidence>
<evidence type="ECO:0000256" key="4">
    <source>
        <dbReference type="ARBA" id="ARBA00023125"/>
    </source>
</evidence>
<keyword evidence="2" id="KW-0805">Transcription regulation</keyword>
<feature type="domain" description="RNA polymerase sigma-70 region 2" evidence="6">
    <location>
        <begin position="12"/>
        <end position="79"/>
    </location>
</feature>
<dbReference type="Proteomes" id="UP000006443">
    <property type="component" value="Unassembled WGS sequence"/>
</dbReference>
<evidence type="ECO:0000313" key="9">
    <source>
        <dbReference type="Proteomes" id="UP000006443"/>
    </source>
</evidence>
<dbReference type="InterPro" id="IPR036388">
    <property type="entry name" value="WH-like_DNA-bd_sf"/>
</dbReference>
<dbReference type="STRING" id="555088.DealDRAFT_2136"/>
<dbReference type="eggNOG" id="COG1595">
    <property type="taxonomic scope" value="Bacteria"/>
</dbReference>
<name>C0GI27_DETAL</name>
<dbReference type="PANTHER" id="PTHR43133:SF8">
    <property type="entry name" value="RNA POLYMERASE SIGMA FACTOR HI_1459-RELATED"/>
    <property type="match status" value="1"/>
</dbReference>
<organism evidence="8 9">
    <name type="scientific">Dethiobacter alkaliphilus AHT 1</name>
    <dbReference type="NCBI Taxonomy" id="555088"/>
    <lineage>
        <taxon>Bacteria</taxon>
        <taxon>Bacillati</taxon>
        <taxon>Bacillota</taxon>
        <taxon>Dethiobacteria</taxon>
        <taxon>Dethiobacterales</taxon>
        <taxon>Dethiobacteraceae</taxon>
        <taxon>Dethiobacter</taxon>
    </lineage>
</organism>
<dbReference type="InterPro" id="IPR013249">
    <property type="entry name" value="RNA_pol_sigma70_r4_t2"/>
</dbReference>
<dbReference type="EMBL" id="ACJM01000010">
    <property type="protein sequence ID" value="EEG77101.1"/>
    <property type="molecule type" value="Genomic_DNA"/>
</dbReference>
<dbReference type="GO" id="GO:0003677">
    <property type="term" value="F:DNA binding"/>
    <property type="evidence" value="ECO:0007669"/>
    <property type="project" value="UniProtKB-KW"/>
</dbReference>
<dbReference type="InterPro" id="IPR039425">
    <property type="entry name" value="RNA_pol_sigma-70-like"/>
</dbReference>
<evidence type="ECO:0000313" key="8">
    <source>
        <dbReference type="EMBL" id="EEG77101.1"/>
    </source>
</evidence>
<dbReference type="CDD" id="cd06171">
    <property type="entry name" value="Sigma70_r4"/>
    <property type="match status" value="1"/>
</dbReference>
<dbReference type="AlphaFoldDB" id="C0GI27"/>
<proteinExistence type="inferred from homology"/>
<dbReference type="InterPro" id="IPR014284">
    <property type="entry name" value="RNA_pol_sigma-70_dom"/>
</dbReference>
<dbReference type="RefSeq" id="WP_008517273.1">
    <property type="nucleotide sequence ID" value="NZ_ACJM01000010.1"/>
</dbReference>
<keyword evidence="5" id="KW-0804">Transcription</keyword>